<dbReference type="Proteomes" id="UP000007875">
    <property type="component" value="Unassembled WGS sequence"/>
</dbReference>
<evidence type="ECO:0000313" key="2">
    <source>
        <dbReference type="Proteomes" id="UP000007875"/>
    </source>
</evidence>
<dbReference type="PANTHER" id="PTHR34094:SF1">
    <property type="entry name" value="PROTEIN FAM185A"/>
    <property type="match status" value="1"/>
</dbReference>
<keyword evidence="2" id="KW-1185">Reference proteome</keyword>
<evidence type="ECO:0000313" key="1">
    <source>
        <dbReference type="Ensembl" id="ENSCSAVP00000001298.1"/>
    </source>
</evidence>
<dbReference type="InParanoid" id="H2Y7K0"/>
<proteinExistence type="predicted"/>
<reference evidence="1" key="2">
    <citation type="submission" date="2025-08" db="UniProtKB">
        <authorList>
            <consortium name="Ensembl"/>
        </authorList>
    </citation>
    <scope>IDENTIFICATION</scope>
</reference>
<reference evidence="2" key="1">
    <citation type="submission" date="2003-08" db="EMBL/GenBank/DDBJ databases">
        <authorList>
            <person name="Birren B."/>
            <person name="Nusbaum C."/>
            <person name="Abebe A."/>
            <person name="Abouelleil A."/>
            <person name="Adekoya E."/>
            <person name="Ait-zahra M."/>
            <person name="Allen N."/>
            <person name="Allen T."/>
            <person name="An P."/>
            <person name="Anderson M."/>
            <person name="Anderson S."/>
            <person name="Arachchi H."/>
            <person name="Armbruster J."/>
            <person name="Bachantsang P."/>
            <person name="Baldwin J."/>
            <person name="Barry A."/>
            <person name="Bayul T."/>
            <person name="Blitshsteyn B."/>
            <person name="Bloom T."/>
            <person name="Blye J."/>
            <person name="Boguslavskiy L."/>
            <person name="Borowsky M."/>
            <person name="Boukhgalter B."/>
            <person name="Brunache A."/>
            <person name="Butler J."/>
            <person name="Calixte N."/>
            <person name="Calvo S."/>
            <person name="Camarata J."/>
            <person name="Campo K."/>
            <person name="Chang J."/>
            <person name="Cheshatsang Y."/>
            <person name="Citroen M."/>
            <person name="Collymore A."/>
            <person name="Considine T."/>
            <person name="Cook A."/>
            <person name="Cooke P."/>
            <person name="Corum B."/>
            <person name="Cuomo C."/>
            <person name="David R."/>
            <person name="Dawoe T."/>
            <person name="Degray S."/>
            <person name="Dodge S."/>
            <person name="Dooley K."/>
            <person name="Dorje P."/>
            <person name="Dorjee K."/>
            <person name="Dorris L."/>
            <person name="Duffey N."/>
            <person name="Dupes A."/>
            <person name="Elkins T."/>
            <person name="Engels R."/>
            <person name="Erickson J."/>
            <person name="Farina A."/>
            <person name="Faro S."/>
            <person name="Ferreira P."/>
            <person name="Fischer H."/>
            <person name="Fitzgerald M."/>
            <person name="Foley K."/>
            <person name="Gage D."/>
            <person name="Galagan J."/>
            <person name="Gearin G."/>
            <person name="Gnerre S."/>
            <person name="Gnirke A."/>
            <person name="Goyette A."/>
            <person name="Graham J."/>
            <person name="Grandbois E."/>
            <person name="Gyaltsen K."/>
            <person name="Hafez N."/>
            <person name="Hagopian D."/>
            <person name="Hagos B."/>
            <person name="Hall J."/>
            <person name="Hatcher B."/>
            <person name="Heller A."/>
            <person name="Higgins H."/>
            <person name="Honan T."/>
            <person name="Horn A."/>
            <person name="Houde N."/>
            <person name="Hughes L."/>
            <person name="Hulme W."/>
            <person name="Husby E."/>
            <person name="Iliev I."/>
            <person name="Jaffe D."/>
            <person name="Jones C."/>
            <person name="Kamal M."/>
            <person name="Kamat A."/>
            <person name="Kamvysselis M."/>
            <person name="Karlsson E."/>
            <person name="Kells C."/>
            <person name="Kieu A."/>
            <person name="Kisner P."/>
            <person name="Kodira C."/>
            <person name="Kulbokas E."/>
            <person name="Labutti K."/>
            <person name="Lama D."/>
            <person name="Landers T."/>
            <person name="Leger J."/>
            <person name="Levine S."/>
            <person name="Lewis D."/>
            <person name="Lewis T."/>
            <person name="Lindblad-toh K."/>
            <person name="Liu X."/>
            <person name="Lokyitsang T."/>
            <person name="Lokyitsang Y."/>
            <person name="Lucien O."/>
            <person name="Lui A."/>
            <person name="Ma L.J."/>
            <person name="Mabbitt R."/>
            <person name="Macdonald J."/>
            <person name="Maclean C."/>
            <person name="Major J."/>
            <person name="Manning J."/>
            <person name="Marabella R."/>
            <person name="Maru K."/>
            <person name="Matthews C."/>
            <person name="Mauceli E."/>
            <person name="Mccarthy M."/>
            <person name="Mcdonough S."/>
            <person name="Mcghee T."/>
            <person name="Meldrim J."/>
            <person name="Meneus L."/>
            <person name="Mesirov J."/>
            <person name="Mihalev A."/>
            <person name="Mihova T."/>
            <person name="Mikkelsen T."/>
            <person name="Mlenga V."/>
            <person name="Moru K."/>
            <person name="Mozes J."/>
            <person name="Mulrain L."/>
            <person name="Munson G."/>
            <person name="Naylor J."/>
            <person name="Newes C."/>
            <person name="Nguyen C."/>
            <person name="Nguyen N."/>
            <person name="Nguyen T."/>
            <person name="Nicol R."/>
            <person name="Nielsen C."/>
            <person name="Nizzari M."/>
            <person name="Norbu C."/>
            <person name="Norbu N."/>
            <person name="O'donnell P."/>
            <person name="Okoawo O."/>
            <person name="O'leary S."/>
            <person name="Omotosho B."/>
            <person name="O'neill K."/>
            <person name="Osman S."/>
            <person name="Parker S."/>
            <person name="Perrin D."/>
            <person name="Phunkhang P."/>
            <person name="Piqani B."/>
            <person name="Purcell S."/>
            <person name="Rachupka T."/>
            <person name="Ramasamy U."/>
            <person name="Rameau R."/>
            <person name="Ray V."/>
            <person name="Raymond C."/>
            <person name="Retta R."/>
            <person name="Richardson S."/>
            <person name="Rise C."/>
            <person name="Rodriguez J."/>
            <person name="Rogers J."/>
            <person name="Rogov P."/>
            <person name="Rutman M."/>
            <person name="Schupbach R."/>
            <person name="Seaman C."/>
            <person name="Settipalli S."/>
            <person name="Sharpe T."/>
            <person name="Sheridan J."/>
            <person name="Sherpa N."/>
            <person name="Shi J."/>
            <person name="Smirnov S."/>
            <person name="Smith C."/>
            <person name="Sougnez C."/>
            <person name="Spencer B."/>
            <person name="Stalker J."/>
            <person name="Stange-thomann N."/>
            <person name="Stavropoulos S."/>
            <person name="Stetson K."/>
            <person name="Stone C."/>
            <person name="Stone S."/>
            <person name="Stubbs M."/>
            <person name="Talamas J."/>
            <person name="Tchuinga P."/>
            <person name="Tenzing P."/>
            <person name="Tesfaye S."/>
            <person name="Theodore J."/>
            <person name="Thoulutsang Y."/>
            <person name="Topham K."/>
            <person name="Towey S."/>
            <person name="Tsamla T."/>
            <person name="Tsomo N."/>
            <person name="Vallee D."/>
            <person name="Vassiliev H."/>
            <person name="Venkataraman V."/>
            <person name="Vinson J."/>
            <person name="Vo A."/>
            <person name="Wade C."/>
            <person name="Wang S."/>
            <person name="Wangchuk T."/>
            <person name="Wangdi T."/>
            <person name="Whittaker C."/>
            <person name="Wilkinson J."/>
            <person name="Wu Y."/>
            <person name="Wyman D."/>
            <person name="Yadav S."/>
            <person name="Yang S."/>
            <person name="Yang X."/>
            <person name="Yeager S."/>
            <person name="Yee E."/>
            <person name="Young G."/>
            <person name="Zainoun J."/>
            <person name="Zembeck L."/>
            <person name="Zimmer A."/>
            <person name="Zody M."/>
            <person name="Lander E."/>
        </authorList>
    </citation>
    <scope>NUCLEOTIDE SEQUENCE [LARGE SCALE GENOMIC DNA]</scope>
</reference>
<sequence>MDELHIKVPAAFDIDVLTSRSEFTSVTDLESTTASIKAQDGDIFVKNIKSGDIKLIANRGGISCKKLLQGNILINAASKIRTDRLQGPIIELKSDSDIHTQDVYAEEVTITSKETVGIKSIHGKSKVFSEESDVIIGTVEGESEVQAENGTANL</sequence>
<dbReference type="Ensembl" id="ENSCSAVT00000001314.1">
    <property type="protein sequence ID" value="ENSCSAVP00000001298.1"/>
    <property type="gene ID" value="ENSCSAVG00000000724.1"/>
</dbReference>
<reference evidence="1" key="3">
    <citation type="submission" date="2025-09" db="UniProtKB">
        <authorList>
            <consortium name="Ensembl"/>
        </authorList>
    </citation>
    <scope>IDENTIFICATION</scope>
</reference>
<dbReference type="PANTHER" id="PTHR34094">
    <property type="match status" value="1"/>
</dbReference>
<dbReference type="HOGENOM" id="CLU_1708241_0_0_1"/>
<dbReference type="STRING" id="51511.ENSCSAVP00000001298"/>
<dbReference type="GeneTree" id="ENSGT00940000174322"/>
<protein>
    <recommendedName>
        <fullName evidence="3">Adhesin domain-containing protein</fullName>
    </recommendedName>
</protein>
<dbReference type="AlphaFoldDB" id="H2Y7K0"/>
<evidence type="ECO:0008006" key="3">
    <source>
        <dbReference type="Google" id="ProtNLM"/>
    </source>
</evidence>
<organism evidence="1 2">
    <name type="scientific">Ciona savignyi</name>
    <name type="common">Pacific transparent sea squirt</name>
    <dbReference type="NCBI Taxonomy" id="51511"/>
    <lineage>
        <taxon>Eukaryota</taxon>
        <taxon>Metazoa</taxon>
        <taxon>Chordata</taxon>
        <taxon>Tunicata</taxon>
        <taxon>Ascidiacea</taxon>
        <taxon>Phlebobranchia</taxon>
        <taxon>Cionidae</taxon>
        <taxon>Ciona</taxon>
    </lineage>
</organism>
<accession>H2Y7K0</accession>
<name>H2Y7K0_CIOSA</name>